<sequence length="268" mass="29069">MPPNNKRRAVSLVKTILQDILHSPSLDDFKDAPHSTLRALPAFDVRAPVPLAGPTSWQALVSDGKPQKDRRVCSSSAVAVARGGSTRHWVLRSSPRARGAGQVYDTSVEFESWNDGMQKELKEPVGIFATFGVIDKPIDPPIGAGSTRPSTCQPPTDGATARRNEDSQGHSQMLLAGPQNKSTICCIGVASAAAELLCWYSLVDMCPSRTTLSVLWGAFYLHQGLHVRLEWKSNGDRGKSFAVLTDKESSLIGQKGTSRIASLRLRHE</sequence>
<dbReference type="AlphaFoldDB" id="A0A6G0N9T0"/>
<evidence type="ECO:0000256" key="1">
    <source>
        <dbReference type="SAM" id="MobiDB-lite"/>
    </source>
</evidence>
<name>A0A6G0N9T0_9STRA</name>
<accession>A0A6G0N9T0</accession>
<evidence type="ECO:0000313" key="2">
    <source>
        <dbReference type="EMBL" id="KAE9199742.1"/>
    </source>
</evidence>
<dbReference type="EMBL" id="QXGC01001597">
    <property type="protein sequence ID" value="KAE9199742.1"/>
    <property type="molecule type" value="Genomic_DNA"/>
</dbReference>
<protein>
    <submittedName>
        <fullName evidence="2">Uncharacterized protein</fullName>
    </submittedName>
</protein>
<proteinExistence type="predicted"/>
<reference evidence="2 3" key="1">
    <citation type="submission" date="2018-09" db="EMBL/GenBank/DDBJ databases">
        <title>Genomic investigation of the strawberry pathogen Phytophthora fragariae indicates pathogenicity is determined by transcriptional variation in three key races.</title>
        <authorList>
            <person name="Adams T.M."/>
            <person name="Armitage A.D."/>
            <person name="Sobczyk M.K."/>
            <person name="Bates H.J."/>
            <person name="Dunwell J.M."/>
            <person name="Nellist C.F."/>
            <person name="Harrison R.J."/>
        </authorList>
    </citation>
    <scope>NUCLEOTIDE SEQUENCE [LARGE SCALE GENOMIC DNA]</scope>
    <source>
        <strain evidence="2 3">BC-23</strain>
    </source>
</reference>
<feature type="region of interest" description="Disordered" evidence="1">
    <location>
        <begin position="139"/>
        <end position="173"/>
    </location>
</feature>
<dbReference type="Proteomes" id="UP000476176">
    <property type="component" value="Unassembled WGS sequence"/>
</dbReference>
<organism evidence="2 3">
    <name type="scientific">Phytophthora fragariae</name>
    <dbReference type="NCBI Taxonomy" id="53985"/>
    <lineage>
        <taxon>Eukaryota</taxon>
        <taxon>Sar</taxon>
        <taxon>Stramenopiles</taxon>
        <taxon>Oomycota</taxon>
        <taxon>Peronosporomycetes</taxon>
        <taxon>Peronosporales</taxon>
        <taxon>Peronosporaceae</taxon>
        <taxon>Phytophthora</taxon>
    </lineage>
</organism>
<comment type="caution">
    <text evidence="2">The sequence shown here is derived from an EMBL/GenBank/DDBJ whole genome shotgun (WGS) entry which is preliminary data.</text>
</comment>
<evidence type="ECO:0000313" key="3">
    <source>
        <dbReference type="Proteomes" id="UP000476176"/>
    </source>
</evidence>
<gene>
    <name evidence="2" type="ORF">PF004_g19186</name>
</gene>